<protein>
    <recommendedName>
        <fullName evidence="2">Formyl transferase N-terminal domain-containing protein</fullName>
    </recommendedName>
</protein>
<dbReference type="EMBL" id="BARS01055662">
    <property type="protein sequence ID" value="GAG47835.1"/>
    <property type="molecule type" value="Genomic_DNA"/>
</dbReference>
<comment type="caution">
    <text evidence="1">The sequence shown here is derived from an EMBL/GenBank/DDBJ whole genome shotgun (WGS) entry which is preliminary data.</text>
</comment>
<gene>
    <name evidence="1" type="ORF">S01H1_82141</name>
</gene>
<feature type="non-terminal residue" evidence="1">
    <location>
        <position position="75"/>
    </location>
</feature>
<sequence length="75" mass="8507">MKVILCGYHWAGCRALELLLEAGHEVFVFSHGSPWHVPSLRDYCGRLGVKCSTEDISQSELPFKPDVIASVYYRH</sequence>
<proteinExistence type="predicted"/>
<evidence type="ECO:0000313" key="1">
    <source>
        <dbReference type="EMBL" id="GAG47835.1"/>
    </source>
</evidence>
<dbReference type="AlphaFoldDB" id="X0XWU1"/>
<accession>X0XWU1</accession>
<evidence type="ECO:0008006" key="2">
    <source>
        <dbReference type="Google" id="ProtNLM"/>
    </source>
</evidence>
<reference evidence="1" key="1">
    <citation type="journal article" date="2014" name="Front. Microbiol.">
        <title>High frequency of phylogenetically diverse reductive dehalogenase-homologous genes in deep subseafloor sedimentary metagenomes.</title>
        <authorList>
            <person name="Kawai M."/>
            <person name="Futagami T."/>
            <person name="Toyoda A."/>
            <person name="Takaki Y."/>
            <person name="Nishi S."/>
            <person name="Hori S."/>
            <person name="Arai W."/>
            <person name="Tsubouchi T."/>
            <person name="Morono Y."/>
            <person name="Uchiyama I."/>
            <person name="Ito T."/>
            <person name="Fujiyama A."/>
            <person name="Inagaki F."/>
            <person name="Takami H."/>
        </authorList>
    </citation>
    <scope>NUCLEOTIDE SEQUENCE</scope>
    <source>
        <strain evidence="1">Expedition CK06-06</strain>
    </source>
</reference>
<name>X0XWU1_9ZZZZ</name>
<organism evidence="1">
    <name type="scientific">marine sediment metagenome</name>
    <dbReference type="NCBI Taxonomy" id="412755"/>
    <lineage>
        <taxon>unclassified sequences</taxon>
        <taxon>metagenomes</taxon>
        <taxon>ecological metagenomes</taxon>
    </lineage>
</organism>